<accession>A0A0F8WNT5</accession>
<protein>
    <recommendedName>
        <fullName evidence="3">F-box domain-containing protein</fullName>
    </recommendedName>
</protein>
<sequence length="519" mass="59726">MPFISLPEDILLLFIKCLERDTQTLAPLATCCKKLNRITTPILYAHVTLGLDKGDESRKVRRFIKSVFTNPFLAQCVRSLELNALYWISHYLQSLHRKELLRALGNSIAYRPDKLDIMKLITVVQRLPLPEDHKLRWCIELQELTPSLDSLIAILFVFLPSIQRLESNWSSDAVFISHILPTTNKKVVDSSPSPHVLANLSHLKVNSECPCGNFAEIIPFFQMPSLSHFFGSNWGPIRRDGWDDGVEDEADPQGYEGDGMVLSPIIHLELRHCSVDLFSLQTILRQCRSVKTFIFHRDWDPRIHIKFSALSIAKALLPLWNKLENIRLSFEPGIYIHDEAEISPLDFSHFSVLTKLYVSAGYIIHDPQDFDPHEFSKASDPGSDDDSLNFPLHTRLPRSLEVLRIMGFSTPEQAQFLIDDCCRLLQHHHQFPRLSELCIEARFYDTNSRFDTSALQNEAQRAGVLLRRLDNTEFHLNDKQYIHTPSGFDWGMDGEFEWGIKLYDYEVVELAEEEIVTVD</sequence>
<comment type="caution">
    <text evidence="1">The sequence shown here is derived from an EMBL/GenBank/DDBJ whole genome shotgun (WGS) entry which is preliminary data.</text>
</comment>
<dbReference type="OrthoDB" id="4422269at2759"/>
<proteinExistence type="predicted"/>
<gene>
    <name evidence="1" type="ORF">AOCH_002413</name>
</gene>
<evidence type="ECO:0000313" key="1">
    <source>
        <dbReference type="EMBL" id="KKK19350.1"/>
    </source>
</evidence>
<dbReference type="EMBL" id="JYKN01001689">
    <property type="protein sequence ID" value="KKK19350.1"/>
    <property type="molecule type" value="Genomic_DNA"/>
</dbReference>
<dbReference type="AlphaFoldDB" id="A0A0F8WNT5"/>
<reference evidence="1 2" key="1">
    <citation type="submission" date="2015-02" db="EMBL/GenBank/DDBJ databases">
        <title>Draft Genome Sequences of Two Closely-Related Aflatoxigenic Aspergillus Species Obtained from the Cote d'Ivoire.</title>
        <authorList>
            <person name="Moore G.G."/>
            <person name="Beltz S.B."/>
            <person name="Mack B.M."/>
        </authorList>
    </citation>
    <scope>NUCLEOTIDE SEQUENCE [LARGE SCALE GENOMIC DNA]</scope>
    <source>
        <strain evidence="1 2">SRRC1432</strain>
    </source>
</reference>
<organism evidence="1 2">
    <name type="scientific">Aspergillus ochraceoroseus</name>
    <dbReference type="NCBI Taxonomy" id="138278"/>
    <lineage>
        <taxon>Eukaryota</taxon>
        <taxon>Fungi</taxon>
        <taxon>Dikarya</taxon>
        <taxon>Ascomycota</taxon>
        <taxon>Pezizomycotina</taxon>
        <taxon>Eurotiomycetes</taxon>
        <taxon>Eurotiomycetidae</taxon>
        <taxon>Eurotiales</taxon>
        <taxon>Aspergillaceae</taxon>
        <taxon>Aspergillus</taxon>
        <taxon>Aspergillus subgen. Nidulantes</taxon>
    </lineage>
</organism>
<keyword evidence="2" id="KW-1185">Reference proteome</keyword>
<dbReference type="VEuPathDB" id="FungiDB:P175DRAFT_0527861"/>
<evidence type="ECO:0008006" key="3">
    <source>
        <dbReference type="Google" id="ProtNLM"/>
    </source>
</evidence>
<evidence type="ECO:0000313" key="2">
    <source>
        <dbReference type="Proteomes" id="UP000034947"/>
    </source>
</evidence>
<name>A0A0F8WNT5_9EURO</name>
<dbReference type="Proteomes" id="UP000034947">
    <property type="component" value="Unassembled WGS sequence"/>
</dbReference>